<evidence type="ECO:0000313" key="4">
    <source>
        <dbReference type="Proteomes" id="UP000253204"/>
    </source>
</evidence>
<dbReference type="InterPro" id="IPR010902">
    <property type="entry name" value="NUMOD4"/>
</dbReference>
<keyword evidence="3" id="KW-0378">Hydrolase</keyword>
<protein>
    <submittedName>
        <fullName evidence="3">HNH endonuclease</fullName>
    </submittedName>
</protein>
<proteinExistence type="predicted"/>
<evidence type="ECO:0000313" key="3">
    <source>
        <dbReference type="EMBL" id="RCV86453.1"/>
    </source>
</evidence>
<dbReference type="AlphaFoldDB" id="A0A368TTE6"/>
<evidence type="ECO:0000259" key="2">
    <source>
        <dbReference type="Pfam" id="PF13392"/>
    </source>
</evidence>
<gene>
    <name evidence="3" type="ORF">DU506_18465</name>
</gene>
<keyword evidence="4" id="KW-1185">Reference proteome</keyword>
<dbReference type="Gene3D" id="3.90.75.20">
    <property type="match status" value="1"/>
</dbReference>
<dbReference type="Pfam" id="PF07463">
    <property type="entry name" value="NUMOD4"/>
    <property type="match status" value="1"/>
</dbReference>
<dbReference type="GO" id="GO:0016788">
    <property type="term" value="F:hydrolase activity, acting on ester bonds"/>
    <property type="evidence" value="ECO:0007669"/>
    <property type="project" value="InterPro"/>
</dbReference>
<dbReference type="SUPFAM" id="SSF54060">
    <property type="entry name" value="His-Me finger endonucleases"/>
    <property type="match status" value="1"/>
</dbReference>
<evidence type="ECO:0000259" key="1">
    <source>
        <dbReference type="Pfam" id="PF07463"/>
    </source>
</evidence>
<feature type="domain" description="HNH nuclease" evidence="2">
    <location>
        <begin position="69"/>
        <end position="110"/>
    </location>
</feature>
<keyword evidence="3" id="KW-0540">Nuclease</keyword>
<dbReference type="InterPro" id="IPR003615">
    <property type="entry name" value="HNH_nuc"/>
</dbReference>
<feature type="domain" description="NUMOD4" evidence="1">
    <location>
        <begin position="3"/>
        <end position="59"/>
    </location>
</feature>
<keyword evidence="3" id="KW-0255">Endonuclease</keyword>
<sequence length="176" mass="19723">MDEIWKPIEGYPLYEVSSLGRVRSVDRVVFNKGSGRSYPVCGKILRCRPDADGYRLVTIYAGDSVAHMKVHRLVAAAFLGDSQEATVNHKNGIRHDNALGNLEWMTHLENLEHARTVLGTRSGQKNPIVGTHAVTGDKIGFLTVVAAWRAGFNRTRMHLALRDASRVYQGYKWEYA</sequence>
<dbReference type="Pfam" id="PF13392">
    <property type="entry name" value="HNH_3"/>
    <property type="match status" value="1"/>
</dbReference>
<dbReference type="RefSeq" id="WP_114488340.1">
    <property type="nucleotide sequence ID" value="NZ_QPIJ01000065.1"/>
</dbReference>
<dbReference type="OrthoDB" id="6631788at2"/>
<accession>A0A368TTE6</accession>
<reference evidence="3 4" key="1">
    <citation type="submission" date="2018-07" db="EMBL/GenBank/DDBJ databases">
        <title>Halomonas rutogse sp. nov., isolated from Lake TangqianCo on Tibetan Plateau.</title>
        <authorList>
            <person name="Lu H."/>
            <person name="Xing P."/>
            <person name="Wu Q."/>
        </authorList>
    </citation>
    <scope>NUCLEOTIDE SEQUENCE [LARGE SCALE GENOMIC DNA]</scope>
    <source>
        <strain evidence="3 4">TQ8S</strain>
    </source>
</reference>
<dbReference type="Proteomes" id="UP000253204">
    <property type="component" value="Unassembled WGS sequence"/>
</dbReference>
<dbReference type="InterPro" id="IPR044925">
    <property type="entry name" value="His-Me_finger_sf"/>
</dbReference>
<comment type="caution">
    <text evidence="3">The sequence shown here is derived from an EMBL/GenBank/DDBJ whole genome shotgun (WGS) entry which is preliminary data.</text>
</comment>
<dbReference type="EMBL" id="QPIJ01000065">
    <property type="protein sequence ID" value="RCV86453.1"/>
    <property type="molecule type" value="Genomic_DNA"/>
</dbReference>
<dbReference type="GO" id="GO:0004519">
    <property type="term" value="F:endonuclease activity"/>
    <property type="evidence" value="ECO:0007669"/>
    <property type="project" value="UniProtKB-KW"/>
</dbReference>
<name>A0A368TTE6_9GAMM</name>
<organism evidence="3 4">
    <name type="scientific">Vreelandella rituensis</name>
    <dbReference type="NCBI Taxonomy" id="2282306"/>
    <lineage>
        <taxon>Bacteria</taxon>
        <taxon>Pseudomonadati</taxon>
        <taxon>Pseudomonadota</taxon>
        <taxon>Gammaproteobacteria</taxon>
        <taxon>Oceanospirillales</taxon>
        <taxon>Halomonadaceae</taxon>
        <taxon>Vreelandella</taxon>
    </lineage>
</organism>